<dbReference type="OrthoDB" id="8421690at2"/>
<dbReference type="GO" id="GO:0003677">
    <property type="term" value="F:DNA binding"/>
    <property type="evidence" value="ECO:0007669"/>
    <property type="project" value="InterPro"/>
</dbReference>
<evidence type="ECO:0000256" key="1">
    <source>
        <dbReference type="ARBA" id="ARBA00023172"/>
    </source>
</evidence>
<dbReference type="GO" id="GO:0006310">
    <property type="term" value="P:DNA recombination"/>
    <property type="evidence" value="ECO:0007669"/>
    <property type="project" value="UniProtKB-KW"/>
</dbReference>
<gene>
    <name evidence="3" type="ORF">BST13_27320</name>
</gene>
<dbReference type="InterPro" id="IPR002104">
    <property type="entry name" value="Integrase_catalytic"/>
</dbReference>
<accession>A0A1X0AGV9</accession>
<evidence type="ECO:0000313" key="3">
    <source>
        <dbReference type="EMBL" id="ORA29297.1"/>
    </source>
</evidence>
<feature type="domain" description="Tyr recombinase" evidence="2">
    <location>
        <begin position="496"/>
        <end position="717"/>
    </location>
</feature>
<dbReference type="SUPFAM" id="SSF56349">
    <property type="entry name" value="DNA breaking-rejoining enzymes"/>
    <property type="match status" value="1"/>
</dbReference>
<proteinExistence type="predicted"/>
<comment type="caution">
    <text evidence="3">The sequence shown here is derived from an EMBL/GenBank/DDBJ whole genome shotgun (WGS) entry which is preliminary data.</text>
</comment>
<keyword evidence="4" id="KW-1185">Reference proteome</keyword>
<name>A0A1X0AGV9_9MYCO</name>
<dbReference type="PROSITE" id="PS51898">
    <property type="entry name" value="TYR_RECOMBINASE"/>
    <property type="match status" value="1"/>
</dbReference>
<dbReference type="EMBL" id="MVHF01000036">
    <property type="protein sequence ID" value="ORA29297.1"/>
    <property type="molecule type" value="Genomic_DNA"/>
</dbReference>
<dbReference type="CDD" id="cd00397">
    <property type="entry name" value="DNA_BRE_C"/>
    <property type="match status" value="1"/>
</dbReference>
<dbReference type="InterPro" id="IPR011010">
    <property type="entry name" value="DNA_brk_join_enz"/>
</dbReference>
<dbReference type="STRING" id="1927124.BST13_27320"/>
<evidence type="ECO:0000259" key="2">
    <source>
        <dbReference type="PROSITE" id="PS51898"/>
    </source>
</evidence>
<sequence>MTTTGAHSAVAPRLTTVDDYLGLSAEERYSIASQHFPQWLLSEPIQFPPQHPTFGWACMVESCQGVPSPTAANGLCYSHGRKFAQLGRGADIEEFLRSASPVSARSFERALNRHANCLVCAENREAQQNGYCTAHMKRLSTARARIDWMSEEHWRQAQTAFPPIPPCSIHGCVHDGALHINVESERHRICRHHRQSWRYQTKSRGGQCSRPTWEHWYSKTCQGPSVSRLDQQGRLHLAKLPTVLQQEIRYGLHRHAKTPRRSHRRPVNIQRVVDDLAAASVQSLTDDTISDIAEKYPSGSMERRILLDLPTAARSLVITADMSKEAGWFDPVIVGGAPFAGADVSNRRKPWDLTGVSQRWLRDLVWEHLRDESLKPKGKRAVKGTIYRRVAAMFLVSYALRQIRSDHGNDPPALSEKDALRLKELWDLWFREQTVLPAYMDRPSRQPMVFNERSRHTYMSSCRIVLRNARERRRTPASLDMFILNLPEYPRAPSSPRPRPLTYGDFKLLIDQDNIELLEGADRDDVGFADIWLTQAFQGGRISETIQLRLGCVGLVGNAQPYIWRDISKVNVIDYGMPCYLPIYERLLTRQHKTRSKLRRRYAAELANLDERGRAALEARWDRTMPLFPAAIQNPDLVLETSQCGFRDTWTAWFESLGLKGITTHQTRATLATSLLNNGAPAALVRQLLGHFSSESLAHYATYNNESMTRHLQQVWAAGPGMNKPGTILLRPELVNAENTAAGAARIDLSVVPVEHGLCRYGPVVGGTNCPFEKNCTNGPLGPCEHFILAGADLAYWERKRDAAYHFAEGAPTQAARNYILSQWDPWEPVLTALREALDELGLLEEAENLDLRTPLHDYFDPLFATGWRLTQLHTTTPADNEELNL</sequence>
<dbReference type="GO" id="GO:0015074">
    <property type="term" value="P:DNA integration"/>
    <property type="evidence" value="ECO:0007669"/>
    <property type="project" value="InterPro"/>
</dbReference>
<organism evidence="3 4">
    <name type="scientific">Mycobacterium aquaticum</name>
    <dbReference type="NCBI Taxonomy" id="1927124"/>
    <lineage>
        <taxon>Bacteria</taxon>
        <taxon>Bacillati</taxon>
        <taxon>Actinomycetota</taxon>
        <taxon>Actinomycetes</taxon>
        <taxon>Mycobacteriales</taxon>
        <taxon>Mycobacteriaceae</taxon>
        <taxon>Mycobacterium</taxon>
    </lineage>
</organism>
<reference evidence="3 4" key="1">
    <citation type="submission" date="2017-02" db="EMBL/GenBank/DDBJ databases">
        <title>The new phylogeny of genus Mycobacterium.</title>
        <authorList>
            <person name="Tortoli E."/>
            <person name="Trovato A."/>
            <person name="Cirillo D.M."/>
        </authorList>
    </citation>
    <scope>NUCLEOTIDE SEQUENCE [LARGE SCALE GENOMIC DNA]</scope>
    <source>
        <strain evidence="3 4">RW6</strain>
    </source>
</reference>
<protein>
    <submittedName>
        <fullName evidence="3">Transposase</fullName>
    </submittedName>
</protein>
<dbReference type="AlphaFoldDB" id="A0A1X0AGV9"/>
<dbReference type="Pfam" id="PF00589">
    <property type="entry name" value="Phage_integrase"/>
    <property type="match status" value="1"/>
</dbReference>
<dbReference type="Proteomes" id="UP000192448">
    <property type="component" value="Unassembled WGS sequence"/>
</dbReference>
<keyword evidence="1" id="KW-0233">DNA recombination</keyword>
<dbReference type="InterPro" id="IPR013762">
    <property type="entry name" value="Integrase-like_cat_sf"/>
</dbReference>
<dbReference type="Gene3D" id="1.10.443.10">
    <property type="entry name" value="Intergrase catalytic core"/>
    <property type="match status" value="1"/>
</dbReference>
<evidence type="ECO:0000313" key="4">
    <source>
        <dbReference type="Proteomes" id="UP000192448"/>
    </source>
</evidence>